<dbReference type="EMBL" id="CP066092">
    <property type="protein sequence ID" value="QQB20170.1"/>
    <property type="molecule type" value="Genomic_DNA"/>
</dbReference>
<dbReference type="InterPro" id="IPR000182">
    <property type="entry name" value="GNAT_dom"/>
</dbReference>
<proteinExistence type="predicted"/>
<evidence type="ECO:0000259" key="1">
    <source>
        <dbReference type="PROSITE" id="PS51186"/>
    </source>
</evidence>
<dbReference type="PANTHER" id="PTHR39173">
    <property type="entry name" value="ACETYLTRANSFERASE"/>
    <property type="match status" value="1"/>
</dbReference>
<accession>A0A7T4AA81</accession>
<feature type="domain" description="N-acetyltransferase" evidence="1">
    <location>
        <begin position="17"/>
        <end position="181"/>
    </location>
</feature>
<dbReference type="GeneID" id="69549820"/>
<evidence type="ECO:0000313" key="2">
    <source>
        <dbReference type="EMBL" id="QQB20170.1"/>
    </source>
</evidence>
<dbReference type="Gene3D" id="3.40.630.30">
    <property type="match status" value="1"/>
</dbReference>
<dbReference type="SUPFAM" id="SSF55729">
    <property type="entry name" value="Acyl-CoA N-acyltransferases (Nat)"/>
    <property type="match status" value="1"/>
</dbReference>
<keyword evidence="3" id="KW-1185">Reference proteome</keyword>
<gene>
    <name evidence="2" type="ORF">I6H43_01000</name>
</gene>
<protein>
    <submittedName>
        <fullName evidence="2">GNAT family N-acetyltransferase</fullName>
    </submittedName>
</protein>
<dbReference type="PROSITE" id="PS51186">
    <property type="entry name" value="GNAT"/>
    <property type="match status" value="1"/>
</dbReference>
<reference evidence="2 3" key="1">
    <citation type="submission" date="2020-12" db="EMBL/GenBank/DDBJ databases">
        <title>FDA dAtabase for Regulatory Grade micrObial Sequences (FDA-ARGOS): Supporting development and validation of Infectious Disease Dx tests.</title>
        <authorList>
            <person name="Sproer C."/>
            <person name="Gronow S."/>
            <person name="Severitt S."/>
            <person name="Schroder I."/>
            <person name="Tallon L."/>
            <person name="Sadzewicz L."/>
            <person name="Zhao X."/>
            <person name="Boylan J."/>
            <person name="Ott S."/>
            <person name="Bowen H."/>
            <person name="Vavikolanu K."/>
            <person name="Mehta A."/>
            <person name="Aluvathingal J."/>
            <person name="Nadendla S."/>
            <person name="Lowell S."/>
            <person name="Myers T."/>
            <person name="Yan Y."/>
            <person name="Sichtig H."/>
        </authorList>
    </citation>
    <scope>NUCLEOTIDE SEQUENCE [LARGE SCALE GENOMIC DNA]</scope>
    <source>
        <strain evidence="2 3">FDAARGOS_986</strain>
    </source>
</reference>
<evidence type="ECO:0000313" key="3">
    <source>
        <dbReference type="Proteomes" id="UP000595481"/>
    </source>
</evidence>
<dbReference type="Proteomes" id="UP000595481">
    <property type="component" value="Chromosome"/>
</dbReference>
<organism evidence="2 3">
    <name type="scientific">Aeromonas jandaei</name>
    <dbReference type="NCBI Taxonomy" id="650"/>
    <lineage>
        <taxon>Bacteria</taxon>
        <taxon>Pseudomonadati</taxon>
        <taxon>Pseudomonadota</taxon>
        <taxon>Gammaproteobacteria</taxon>
        <taxon>Aeromonadales</taxon>
        <taxon>Aeromonadaceae</taxon>
        <taxon>Aeromonas</taxon>
    </lineage>
</organism>
<name>A0A7T4AA81_AERJA</name>
<dbReference type="RefSeq" id="WP_042030630.1">
    <property type="nucleotide sequence ID" value="NZ_CAWMFX010000020.1"/>
</dbReference>
<dbReference type="PANTHER" id="PTHR39173:SF1">
    <property type="entry name" value="ACETYLTRANSFERASE"/>
    <property type="match status" value="1"/>
</dbReference>
<sequence length="189" mass="20969">MAGATPTAREQPVPTRYECRPARLTDAAAYRNYVAECAEAGLPLYQVAQFDPDSWLEALLDHARGHNLPSGYPTTTTYFALDAGEILATLRLRHGDNEASQQWLGHIGYETRPSRRGEGAASLLLGWVQQHILSKPVLVSCDEQNQASCRVIAKAGGVWLARRFHPGDRCWLAVYRIFPLPHPIEHAPT</sequence>
<dbReference type="Pfam" id="PF00583">
    <property type="entry name" value="Acetyltransf_1"/>
    <property type="match status" value="1"/>
</dbReference>
<dbReference type="InterPro" id="IPR016181">
    <property type="entry name" value="Acyl_CoA_acyltransferase"/>
</dbReference>